<name>A0A7W3QIW1_ACTNM</name>
<dbReference type="Proteomes" id="UP000572680">
    <property type="component" value="Unassembled WGS sequence"/>
</dbReference>
<comment type="cofactor">
    <cofactor evidence="1">
        <name>Mg(2+)</name>
        <dbReference type="ChEBI" id="CHEBI:18420"/>
    </cofactor>
</comment>
<dbReference type="Gene3D" id="3.20.20.120">
    <property type="entry name" value="Enolase-like C-terminal domain"/>
    <property type="match status" value="1"/>
</dbReference>
<reference evidence="5 6" key="1">
    <citation type="submission" date="2020-08" db="EMBL/GenBank/DDBJ databases">
        <title>Genomic Encyclopedia of Type Strains, Phase IV (KMG-IV): sequencing the most valuable type-strain genomes for metagenomic binning, comparative biology and taxonomic classification.</title>
        <authorList>
            <person name="Goeker M."/>
        </authorList>
    </citation>
    <scope>NUCLEOTIDE SEQUENCE [LARGE SCALE GENOMIC DNA]</scope>
    <source>
        <strain evidence="5 6">DSM 44197</strain>
    </source>
</reference>
<keyword evidence="3" id="KW-0460">Magnesium</keyword>
<dbReference type="SUPFAM" id="SSF54826">
    <property type="entry name" value="Enolase N-terminal domain-like"/>
    <property type="match status" value="1"/>
</dbReference>
<dbReference type="SFLD" id="SFLDG00179">
    <property type="entry name" value="mandelate_racemase"/>
    <property type="match status" value="1"/>
</dbReference>
<dbReference type="GO" id="GO:0009063">
    <property type="term" value="P:amino acid catabolic process"/>
    <property type="evidence" value="ECO:0007669"/>
    <property type="project" value="InterPro"/>
</dbReference>
<evidence type="ECO:0000259" key="4">
    <source>
        <dbReference type="SMART" id="SM00922"/>
    </source>
</evidence>
<dbReference type="SMART" id="SM00922">
    <property type="entry name" value="MR_MLE"/>
    <property type="match status" value="1"/>
</dbReference>
<comment type="caution">
    <text evidence="5">The sequence shown here is derived from an EMBL/GenBank/DDBJ whole genome shotgun (WGS) entry which is preliminary data.</text>
</comment>
<accession>A0A7W3QIW1</accession>
<evidence type="ECO:0000313" key="6">
    <source>
        <dbReference type="Proteomes" id="UP000572680"/>
    </source>
</evidence>
<proteinExistence type="predicted"/>
<dbReference type="SFLD" id="SFLDS00001">
    <property type="entry name" value="Enolase"/>
    <property type="match status" value="1"/>
</dbReference>
<dbReference type="PANTHER" id="PTHR13794">
    <property type="entry name" value="ENOLASE SUPERFAMILY, MANDELATE RACEMASE"/>
    <property type="match status" value="1"/>
</dbReference>
<dbReference type="Pfam" id="PF13378">
    <property type="entry name" value="MR_MLE_C"/>
    <property type="match status" value="1"/>
</dbReference>
<evidence type="ECO:0000256" key="3">
    <source>
        <dbReference type="ARBA" id="ARBA00022842"/>
    </source>
</evidence>
<dbReference type="PANTHER" id="PTHR13794:SF58">
    <property type="entry name" value="MITOCHONDRIAL ENOLASE SUPERFAMILY MEMBER 1"/>
    <property type="match status" value="1"/>
</dbReference>
<dbReference type="InterPro" id="IPR029017">
    <property type="entry name" value="Enolase-like_N"/>
</dbReference>
<dbReference type="GO" id="GO:0016052">
    <property type="term" value="P:carbohydrate catabolic process"/>
    <property type="evidence" value="ECO:0007669"/>
    <property type="project" value="TreeGrafter"/>
</dbReference>
<dbReference type="GO" id="GO:0016836">
    <property type="term" value="F:hydro-lyase activity"/>
    <property type="evidence" value="ECO:0007669"/>
    <property type="project" value="TreeGrafter"/>
</dbReference>
<dbReference type="Pfam" id="PF02746">
    <property type="entry name" value="MR_MLE_N"/>
    <property type="match status" value="1"/>
</dbReference>
<sequence length="368" mass="39597">MSAAGDPLVGSVQAAAYTVPTDRPEGDGTLEWDATDVVVVRAEAEGTVGLGWAYGGSACAAVVATKLADVVRGLPALDVAGAWQAMVRAMRDDARQGIAGCAISAVDVALWDLKARLLEVPLHRLLGGVRESVPVYGSGGFTTDDDRRLVAQVEEWVGALGIPRVKIRVGEGWGTAVDRDLERMRLVREVAGDEVDLYMDANGAYSRKQAVRVARAAWDLDVGWFEEPVSSDDLEGLRVVRDAVDADVTAGEHGYDLAYFQRMCEVVDCLQADASRCGGISEWQRVAAVAAARGLEVSGHCAPHLHAVVGAATPNLRHLEWFHDHVRVESLFFDGVLEPEGGEVRPRGDAMGHGLTFREADAERYRVR</sequence>
<keyword evidence="6" id="KW-1185">Reference proteome</keyword>
<feature type="domain" description="Mandelate racemase/muconate lactonizing enzyme C-terminal" evidence="4">
    <location>
        <begin position="146"/>
        <end position="247"/>
    </location>
</feature>
<dbReference type="Gene3D" id="3.30.390.10">
    <property type="entry name" value="Enolase-like, N-terminal domain"/>
    <property type="match status" value="1"/>
</dbReference>
<dbReference type="InterPro" id="IPR018110">
    <property type="entry name" value="Mandel_Rmase/mucon_lact_enz_CS"/>
</dbReference>
<dbReference type="InterPro" id="IPR046945">
    <property type="entry name" value="RHMD-like"/>
</dbReference>
<dbReference type="InterPro" id="IPR036849">
    <property type="entry name" value="Enolase-like_C_sf"/>
</dbReference>
<dbReference type="InterPro" id="IPR013342">
    <property type="entry name" value="Mandelate_racemase_C"/>
</dbReference>
<gene>
    <name evidence="5" type="ORF">HNR61_000255</name>
</gene>
<organism evidence="5 6">
    <name type="scientific">Actinomadura namibiensis</name>
    <dbReference type="NCBI Taxonomy" id="182080"/>
    <lineage>
        <taxon>Bacteria</taxon>
        <taxon>Bacillati</taxon>
        <taxon>Actinomycetota</taxon>
        <taxon>Actinomycetes</taxon>
        <taxon>Streptosporangiales</taxon>
        <taxon>Thermomonosporaceae</taxon>
        <taxon>Actinomadura</taxon>
    </lineage>
</organism>
<dbReference type="AlphaFoldDB" id="A0A7W3QIW1"/>
<dbReference type="GO" id="GO:0000287">
    <property type="term" value="F:magnesium ion binding"/>
    <property type="evidence" value="ECO:0007669"/>
    <property type="project" value="TreeGrafter"/>
</dbReference>
<dbReference type="InterPro" id="IPR013341">
    <property type="entry name" value="Mandelate_racemase_N_dom"/>
</dbReference>
<evidence type="ECO:0000313" key="5">
    <source>
        <dbReference type="EMBL" id="MBA8948657.1"/>
    </source>
</evidence>
<evidence type="ECO:0000256" key="1">
    <source>
        <dbReference type="ARBA" id="ARBA00001946"/>
    </source>
</evidence>
<evidence type="ECO:0000256" key="2">
    <source>
        <dbReference type="ARBA" id="ARBA00022723"/>
    </source>
</evidence>
<protein>
    <submittedName>
        <fullName evidence="5">L-alanine-DL-glutamate epimerase-like enolase superfamily enzyme</fullName>
    </submittedName>
</protein>
<dbReference type="PROSITE" id="PS00908">
    <property type="entry name" value="MR_MLE_1"/>
    <property type="match status" value="1"/>
</dbReference>
<dbReference type="EMBL" id="JACJIA010000001">
    <property type="protein sequence ID" value="MBA8948657.1"/>
    <property type="molecule type" value="Genomic_DNA"/>
</dbReference>
<dbReference type="SUPFAM" id="SSF51604">
    <property type="entry name" value="Enolase C-terminal domain-like"/>
    <property type="match status" value="1"/>
</dbReference>
<dbReference type="InterPro" id="IPR029065">
    <property type="entry name" value="Enolase_C-like"/>
</dbReference>
<keyword evidence="2" id="KW-0479">Metal-binding</keyword>
<dbReference type="RefSeq" id="WP_182841266.1">
    <property type="nucleotide sequence ID" value="NZ_BAAALP010000015.1"/>
</dbReference>